<dbReference type="AlphaFoldDB" id="A0AAX4K1L1"/>
<keyword evidence="4" id="KW-1185">Reference proteome</keyword>
<feature type="transmembrane region" description="Helical" evidence="2">
    <location>
        <begin position="75"/>
        <end position="94"/>
    </location>
</feature>
<protein>
    <recommendedName>
        <fullName evidence="5">DUF1772 domain-containing protein</fullName>
    </recommendedName>
</protein>
<organism evidence="3 4">
    <name type="scientific">Kwoniella dendrophila CBS 6074</name>
    <dbReference type="NCBI Taxonomy" id="1295534"/>
    <lineage>
        <taxon>Eukaryota</taxon>
        <taxon>Fungi</taxon>
        <taxon>Dikarya</taxon>
        <taxon>Basidiomycota</taxon>
        <taxon>Agaricomycotina</taxon>
        <taxon>Tremellomycetes</taxon>
        <taxon>Tremellales</taxon>
        <taxon>Cryptococcaceae</taxon>
        <taxon>Kwoniella</taxon>
    </lineage>
</organism>
<feature type="transmembrane region" description="Helical" evidence="2">
    <location>
        <begin position="106"/>
        <end position="127"/>
    </location>
</feature>
<evidence type="ECO:0000256" key="1">
    <source>
        <dbReference type="SAM" id="Coils"/>
    </source>
</evidence>
<feature type="coiled-coil region" evidence="1">
    <location>
        <begin position="128"/>
        <end position="162"/>
    </location>
</feature>
<gene>
    <name evidence="3" type="ORF">L201_006547</name>
</gene>
<evidence type="ECO:0000313" key="3">
    <source>
        <dbReference type="EMBL" id="WWC91601.1"/>
    </source>
</evidence>
<sequence>MSTTTLINAITSLPAPSITLALGGLTTAYVFFSNIAETQRGVIPFLNGRLISPVTLDDKDRAKLWNVYFDSAAKWIVGSSIVSSLLNLTTSYLYRKSSPLISKITLGSGITSLLILPATVILGLLPINQRLMELSENDNDNIKSLEKEEEEVKKLIKLWEEKHLNRLPIYAIAWSLNMLAILLDGRV</sequence>
<evidence type="ECO:0000256" key="2">
    <source>
        <dbReference type="SAM" id="Phobius"/>
    </source>
</evidence>
<evidence type="ECO:0000313" key="4">
    <source>
        <dbReference type="Proteomes" id="UP001355207"/>
    </source>
</evidence>
<reference evidence="3 4" key="1">
    <citation type="submission" date="2024-01" db="EMBL/GenBank/DDBJ databases">
        <title>Comparative genomics of Cryptococcus and Kwoniella reveals pathogenesis evolution and contrasting modes of karyotype evolution via chromosome fusion or intercentromeric recombination.</title>
        <authorList>
            <person name="Coelho M.A."/>
            <person name="David-Palma M."/>
            <person name="Shea T."/>
            <person name="Bowers K."/>
            <person name="McGinley-Smith S."/>
            <person name="Mohammad A.W."/>
            <person name="Gnirke A."/>
            <person name="Yurkov A.M."/>
            <person name="Nowrousian M."/>
            <person name="Sun S."/>
            <person name="Cuomo C.A."/>
            <person name="Heitman J."/>
        </authorList>
    </citation>
    <scope>NUCLEOTIDE SEQUENCE [LARGE SCALE GENOMIC DNA]</scope>
    <source>
        <strain evidence="3 4">CBS 6074</strain>
    </source>
</reference>
<evidence type="ECO:0008006" key="5">
    <source>
        <dbReference type="Google" id="ProtNLM"/>
    </source>
</evidence>
<dbReference type="EMBL" id="CP144106">
    <property type="protein sequence ID" value="WWC91601.1"/>
    <property type="molecule type" value="Genomic_DNA"/>
</dbReference>
<name>A0AAX4K1L1_9TREE</name>
<keyword evidence="2" id="KW-0472">Membrane</keyword>
<accession>A0AAX4K1L1</accession>
<proteinExistence type="predicted"/>
<dbReference type="InterPro" id="IPR013901">
    <property type="entry name" value="Anthrone_oxy"/>
</dbReference>
<dbReference type="Proteomes" id="UP001355207">
    <property type="component" value="Chromosome 9"/>
</dbReference>
<keyword evidence="1" id="KW-0175">Coiled coil</keyword>
<keyword evidence="2" id="KW-1133">Transmembrane helix</keyword>
<keyword evidence="2" id="KW-0812">Transmembrane</keyword>
<dbReference type="GeneID" id="91097216"/>
<dbReference type="Pfam" id="PF08592">
    <property type="entry name" value="Anthrone_oxy"/>
    <property type="match status" value="1"/>
</dbReference>
<dbReference type="RefSeq" id="XP_066078363.1">
    <property type="nucleotide sequence ID" value="XM_066222266.1"/>
</dbReference>